<reference evidence="4" key="1">
    <citation type="submission" date="2016-10" db="EMBL/GenBank/DDBJ databases">
        <authorList>
            <person name="Varghese N."/>
            <person name="Submissions S."/>
        </authorList>
    </citation>
    <scope>NUCLEOTIDE SEQUENCE [LARGE SCALE GENOMIC DNA]</scope>
    <source>
        <strain evidence="4">YR281</strain>
    </source>
</reference>
<evidence type="ECO:0000259" key="3">
    <source>
        <dbReference type="PROSITE" id="PS50110"/>
    </source>
</evidence>
<sequence>MTRVKPFVAVVDDDTSVNRAIRRLLRSIGVAADRFGTGDELLETMRSIPSYRPACVILDVQMPVSNGLEVQRRLAAYGAPVIFTTAHEGVAERDRALAAGAIAYIRRPFDDELFIKAVRAAIDLVPRE</sequence>
<dbReference type="SUPFAM" id="SSF52172">
    <property type="entry name" value="CheY-like"/>
    <property type="match status" value="1"/>
</dbReference>
<dbReference type="GO" id="GO:0000160">
    <property type="term" value="P:phosphorelay signal transduction system"/>
    <property type="evidence" value="ECO:0007669"/>
    <property type="project" value="InterPro"/>
</dbReference>
<dbReference type="EMBL" id="FNDI01000030">
    <property type="protein sequence ID" value="SDJ03078.1"/>
    <property type="molecule type" value="Genomic_DNA"/>
</dbReference>
<dbReference type="SMART" id="SM00448">
    <property type="entry name" value="REC"/>
    <property type="match status" value="1"/>
</dbReference>
<dbReference type="PROSITE" id="PS50110">
    <property type="entry name" value="RESPONSE_REGULATORY"/>
    <property type="match status" value="1"/>
</dbReference>
<protein>
    <submittedName>
        <fullName evidence="4">Response regulator receiver domain-containing protein</fullName>
    </submittedName>
</protein>
<proteinExistence type="predicted"/>
<dbReference type="Proteomes" id="UP000198900">
    <property type="component" value="Unassembled WGS sequence"/>
</dbReference>
<evidence type="ECO:0000313" key="5">
    <source>
        <dbReference type="Proteomes" id="UP000198900"/>
    </source>
</evidence>
<evidence type="ECO:0000256" key="1">
    <source>
        <dbReference type="ARBA" id="ARBA00022553"/>
    </source>
</evidence>
<accession>A0A7Z7BEH9</accession>
<dbReference type="PANTHER" id="PTHR44591:SF25">
    <property type="entry name" value="CHEMOTAXIS TWO-COMPONENT RESPONSE REGULATOR"/>
    <property type="match status" value="1"/>
</dbReference>
<dbReference type="PANTHER" id="PTHR44591">
    <property type="entry name" value="STRESS RESPONSE REGULATOR PROTEIN 1"/>
    <property type="match status" value="1"/>
</dbReference>
<feature type="domain" description="Response regulatory" evidence="3">
    <location>
        <begin position="7"/>
        <end position="122"/>
    </location>
</feature>
<dbReference type="AlphaFoldDB" id="A0A7Z7BEH9"/>
<keyword evidence="5" id="KW-1185">Reference proteome</keyword>
<dbReference type="Pfam" id="PF00072">
    <property type="entry name" value="Response_reg"/>
    <property type="match status" value="1"/>
</dbReference>
<keyword evidence="1 2" id="KW-0597">Phosphoprotein</keyword>
<dbReference type="InterPro" id="IPR050595">
    <property type="entry name" value="Bact_response_regulator"/>
</dbReference>
<dbReference type="InterPro" id="IPR001789">
    <property type="entry name" value="Sig_transdc_resp-reg_receiver"/>
</dbReference>
<dbReference type="Gene3D" id="3.40.50.2300">
    <property type="match status" value="1"/>
</dbReference>
<name>A0A7Z7BEH9_9BURK</name>
<evidence type="ECO:0000313" key="4">
    <source>
        <dbReference type="EMBL" id="SDJ03078.1"/>
    </source>
</evidence>
<gene>
    <name evidence="4" type="ORF">SAMN04487926_13084</name>
</gene>
<evidence type="ECO:0000256" key="2">
    <source>
        <dbReference type="PROSITE-ProRule" id="PRU00169"/>
    </source>
</evidence>
<dbReference type="RefSeq" id="WP_091787898.1">
    <property type="nucleotide sequence ID" value="NZ_FNDI01000030.1"/>
</dbReference>
<comment type="caution">
    <text evidence="4">The sequence shown here is derived from an EMBL/GenBank/DDBJ whole genome shotgun (WGS) entry which is preliminary data.</text>
</comment>
<dbReference type="InterPro" id="IPR011006">
    <property type="entry name" value="CheY-like_superfamily"/>
</dbReference>
<organism evidence="4 5">
    <name type="scientific">Paraburkholderia steynii</name>
    <dbReference type="NCBI Taxonomy" id="1245441"/>
    <lineage>
        <taxon>Bacteria</taxon>
        <taxon>Pseudomonadati</taxon>
        <taxon>Pseudomonadota</taxon>
        <taxon>Betaproteobacteria</taxon>
        <taxon>Burkholderiales</taxon>
        <taxon>Burkholderiaceae</taxon>
        <taxon>Paraburkholderia</taxon>
    </lineage>
</organism>
<feature type="modified residue" description="4-aspartylphosphate" evidence="2">
    <location>
        <position position="59"/>
    </location>
</feature>